<evidence type="ECO:0000313" key="2">
    <source>
        <dbReference type="EMBL" id="NJP47403.1"/>
    </source>
</evidence>
<dbReference type="InterPro" id="IPR050490">
    <property type="entry name" value="Bact_solute-bd_prot1"/>
</dbReference>
<keyword evidence="3" id="KW-1185">Reference proteome</keyword>
<feature type="compositionally biased region" description="Polar residues" evidence="1">
    <location>
        <begin position="1"/>
        <end position="19"/>
    </location>
</feature>
<organism evidence="2 3">
    <name type="scientific">Actinacidiphila epipremni</name>
    <dbReference type="NCBI Taxonomy" id="2053013"/>
    <lineage>
        <taxon>Bacteria</taxon>
        <taxon>Bacillati</taxon>
        <taxon>Actinomycetota</taxon>
        <taxon>Actinomycetes</taxon>
        <taxon>Kitasatosporales</taxon>
        <taxon>Streptomycetaceae</taxon>
        <taxon>Actinacidiphila</taxon>
    </lineage>
</organism>
<feature type="region of interest" description="Disordered" evidence="1">
    <location>
        <begin position="1"/>
        <end position="23"/>
    </location>
</feature>
<protein>
    <submittedName>
        <fullName evidence="2">Extracellular solute-binding protein</fullName>
    </submittedName>
</protein>
<dbReference type="PANTHER" id="PTHR43649">
    <property type="entry name" value="ARABINOSE-BINDING PROTEIN-RELATED"/>
    <property type="match status" value="1"/>
</dbReference>
<dbReference type="Pfam" id="PF01547">
    <property type="entry name" value="SBP_bac_1"/>
    <property type="match status" value="1"/>
</dbReference>
<dbReference type="SUPFAM" id="SSF53850">
    <property type="entry name" value="Periplasmic binding protein-like II"/>
    <property type="match status" value="1"/>
</dbReference>
<proteinExistence type="predicted"/>
<accession>A0ABX0ZTR6</accession>
<gene>
    <name evidence="2" type="ORF">HCN08_28950</name>
</gene>
<dbReference type="Gene3D" id="3.40.190.10">
    <property type="entry name" value="Periplasmic binding protein-like II"/>
    <property type="match status" value="2"/>
</dbReference>
<dbReference type="PROSITE" id="PS51318">
    <property type="entry name" value="TAT"/>
    <property type="match status" value="1"/>
</dbReference>
<dbReference type="InterPro" id="IPR006311">
    <property type="entry name" value="TAT_signal"/>
</dbReference>
<evidence type="ECO:0000313" key="3">
    <source>
        <dbReference type="Proteomes" id="UP000734511"/>
    </source>
</evidence>
<name>A0ABX0ZTR6_9ACTN</name>
<reference evidence="2 3" key="1">
    <citation type="submission" date="2020-03" db="EMBL/GenBank/DDBJ databases">
        <title>WGS of actinomycetes isolated from Thailand.</title>
        <authorList>
            <person name="Thawai C."/>
        </authorList>
    </citation>
    <scope>NUCLEOTIDE SEQUENCE [LARGE SCALE GENOMIC DNA]</scope>
    <source>
        <strain evidence="2 3">PRB2-1</strain>
    </source>
</reference>
<dbReference type="Proteomes" id="UP000734511">
    <property type="component" value="Unassembled WGS sequence"/>
</dbReference>
<dbReference type="EMBL" id="JAATEJ010000029">
    <property type="protein sequence ID" value="NJP47403.1"/>
    <property type="molecule type" value="Genomic_DNA"/>
</dbReference>
<sequence length="457" mass="49259">MSDVETSGTVAGTSPSPTRRNLLRGVAGAAGLAAVSGGLLTACSSSSDSSDSDKSGGSGSGKSVAGSTVTFGSNYSDPAAKTAFAALTAGATAASQVKVTINTVDHNTFQQNITSYLQGTPDDLFTWFAGYRMQYFAAQGLAQPLDDVWDKIGGNFSDAAKQLSTGLDGKKYLVPLYNYPWVVFYNKSEFAKHNYTVPTTWDDYIALAKKMKTDGLVPIAFGDKDGWPALGTFDILNMRINGYDYHIKLMKHEIPWTDAGVATVFQHWAELMPYLQTGANGRIWQDAAKTLEQKQAGMMFQGTNQVAAQYVTDKADLDDLDFFTFPSINPKWGQDYMDAPTDGFMLSKKAKNPDAAKAILEYIGTGPAEAAYLKTDQWDVGLANGLQVPTYNAIQKKSVTEIGKCKNVAQFMDRDSDPAMANAMISIIQKFIDDPSTGNIATLQKSAEAQAKAIYTS</sequence>
<comment type="caution">
    <text evidence="2">The sequence shown here is derived from an EMBL/GenBank/DDBJ whole genome shotgun (WGS) entry which is preliminary data.</text>
</comment>
<dbReference type="RefSeq" id="WP_167986242.1">
    <property type="nucleotide sequence ID" value="NZ_JAATEJ010000029.1"/>
</dbReference>
<dbReference type="InterPro" id="IPR006059">
    <property type="entry name" value="SBP"/>
</dbReference>
<evidence type="ECO:0000256" key="1">
    <source>
        <dbReference type="SAM" id="MobiDB-lite"/>
    </source>
</evidence>